<name>A0A4V6PN23_9AGAM</name>
<dbReference type="GO" id="GO:0005739">
    <property type="term" value="C:mitochondrion"/>
    <property type="evidence" value="ECO:0007669"/>
    <property type="project" value="TreeGrafter"/>
</dbReference>
<evidence type="ECO:0000256" key="1">
    <source>
        <dbReference type="ARBA" id="ARBA00005439"/>
    </source>
</evidence>
<evidence type="ECO:0000313" key="5">
    <source>
        <dbReference type="EMBL" id="TDL29148.1"/>
    </source>
</evidence>
<dbReference type="GO" id="GO:0003743">
    <property type="term" value="F:translation initiation factor activity"/>
    <property type="evidence" value="ECO:0007669"/>
    <property type="project" value="UniProtKB-KW"/>
</dbReference>
<dbReference type="AlphaFoldDB" id="A0A4V6PN23"/>
<dbReference type="VEuPathDB" id="FungiDB:BD410DRAFT_779477"/>
<keyword evidence="3" id="KW-0648">Protein biosynthesis</keyword>
<reference evidence="5 6" key="1">
    <citation type="submission" date="2018-06" db="EMBL/GenBank/DDBJ databases">
        <title>A transcriptomic atlas of mushroom development highlights an independent origin of complex multicellularity.</title>
        <authorList>
            <consortium name="DOE Joint Genome Institute"/>
            <person name="Krizsan K."/>
            <person name="Almasi E."/>
            <person name="Merenyi Z."/>
            <person name="Sahu N."/>
            <person name="Viragh M."/>
            <person name="Koszo T."/>
            <person name="Mondo S."/>
            <person name="Kiss B."/>
            <person name="Balint B."/>
            <person name="Kues U."/>
            <person name="Barry K."/>
            <person name="Hegedus J.C."/>
            <person name="Henrissat B."/>
            <person name="Johnson J."/>
            <person name="Lipzen A."/>
            <person name="Ohm R."/>
            <person name="Nagy I."/>
            <person name="Pangilinan J."/>
            <person name="Yan J."/>
            <person name="Xiong Y."/>
            <person name="Grigoriev I.V."/>
            <person name="Hibbett D.S."/>
            <person name="Nagy L.G."/>
        </authorList>
    </citation>
    <scope>NUCLEOTIDE SEQUENCE [LARGE SCALE GENOMIC DNA]</scope>
    <source>
        <strain evidence="5 6">SZMC22713</strain>
    </source>
</reference>
<dbReference type="OrthoDB" id="21573at2759"/>
<organism evidence="5 6">
    <name type="scientific">Rickenella mellea</name>
    <dbReference type="NCBI Taxonomy" id="50990"/>
    <lineage>
        <taxon>Eukaryota</taxon>
        <taxon>Fungi</taxon>
        <taxon>Dikarya</taxon>
        <taxon>Basidiomycota</taxon>
        <taxon>Agaricomycotina</taxon>
        <taxon>Agaricomycetes</taxon>
        <taxon>Hymenochaetales</taxon>
        <taxon>Rickenellaceae</taxon>
        <taxon>Rickenella</taxon>
    </lineage>
</organism>
<dbReference type="GO" id="GO:0070124">
    <property type="term" value="P:mitochondrial translational initiation"/>
    <property type="evidence" value="ECO:0007669"/>
    <property type="project" value="TreeGrafter"/>
</dbReference>
<dbReference type="PANTHER" id="PTHR10938:SF0">
    <property type="entry name" value="TRANSLATION INITIATION FACTOR IF-3, MITOCHONDRIAL"/>
    <property type="match status" value="1"/>
</dbReference>
<keyword evidence="2" id="KW-0396">Initiation factor</keyword>
<evidence type="ECO:0008006" key="7">
    <source>
        <dbReference type="Google" id="ProtNLM"/>
    </source>
</evidence>
<dbReference type="InterPro" id="IPR036788">
    <property type="entry name" value="T_IF-3_C_sf"/>
</dbReference>
<dbReference type="SUPFAM" id="SSF55200">
    <property type="entry name" value="Translation initiation factor IF3, C-terminal domain"/>
    <property type="match status" value="1"/>
</dbReference>
<evidence type="ECO:0000313" key="6">
    <source>
        <dbReference type="Proteomes" id="UP000294933"/>
    </source>
</evidence>
<evidence type="ECO:0000256" key="4">
    <source>
        <dbReference type="SAM" id="MobiDB-lite"/>
    </source>
</evidence>
<gene>
    <name evidence="5" type="ORF">BD410DRAFT_779477</name>
</gene>
<dbReference type="GO" id="GO:0043022">
    <property type="term" value="F:ribosome binding"/>
    <property type="evidence" value="ECO:0007669"/>
    <property type="project" value="TreeGrafter"/>
</dbReference>
<keyword evidence="6" id="KW-1185">Reference proteome</keyword>
<proteinExistence type="inferred from homology"/>
<evidence type="ECO:0000256" key="2">
    <source>
        <dbReference type="ARBA" id="ARBA00022540"/>
    </source>
</evidence>
<dbReference type="STRING" id="50990.A0A4V6PN23"/>
<protein>
    <recommendedName>
        <fullName evidence="7">Translation initiation factor 3 N-terminal domain-containing protein</fullName>
    </recommendedName>
</protein>
<feature type="region of interest" description="Disordered" evidence="4">
    <location>
        <begin position="212"/>
        <end position="245"/>
    </location>
</feature>
<comment type="similarity">
    <text evidence="1">Belongs to the IF-3 family.</text>
</comment>
<dbReference type="Gene3D" id="3.30.110.10">
    <property type="entry name" value="Translation initiation factor 3 (IF-3), C-terminal domain"/>
    <property type="match status" value="1"/>
</dbReference>
<dbReference type="PANTHER" id="PTHR10938">
    <property type="entry name" value="TRANSLATION INITIATION FACTOR IF-3"/>
    <property type="match status" value="1"/>
</dbReference>
<dbReference type="Proteomes" id="UP000294933">
    <property type="component" value="Unassembled WGS sequence"/>
</dbReference>
<dbReference type="GO" id="GO:0032790">
    <property type="term" value="P:ribosome disassembly"/>
    <property type="evidence" value="ECO:0007669"/>
    <property type="project" value="TreeGrafter"/>
</dbReference>
<dbReference type="EMBL" id="ML170156">
    <property type="protein sequence ID" value="TDL29148.1"/>
    <property type="molecule type" value="Genomic_DNA"/>
</dbReference>
<evidence type="ECO:0000256" key="3">
    <source>
        <dbReference type="ARBA" id="ARBA00022917"/>
    </source>
</evidence>
<sequence length="245" mass="27296">MSAVCLRRAGASILRREPPFASTSCWIANTRLMSKYSQPTHPKNEKIPYNYVSIVDNETGRIKPGPPVSLVELLRSVDLKTTIVQLVTSKPAPLVKLLDKKALAIAKKDYKERQKARPRPVEQKEIQMTWGVGVSDMEHKLKKAREELARGNRVDVVIAPKAKQPRPDVAEMNKRIQAVVDAMEDAAVEWKPRTLERGVAIIRFQQLKTSAAPIAKHDKPLDESSDSSEAVPEPSSPNLRRAAAI</sequence>
<accession>A0A4V6PN23</accession>
<dbReference type="InterPro" id="IPR001288">
    <property type="entry name" value="Translation_initiation_fac_3"/>
</dbReference>